<evidence type="ECO:0000313" key="6">
    <source>
        <dbReference type="EMBL" id="CDW90434.1"/>
    </source>
</evidence>
<keyword evidence="2 4" id="KW-0442">Lipid degradation</keyword>
<evidence type="ECO:0000259" key="5">
    <source>
        <dbReference type="PROSITE" id="PS51635"/>
    </source>
</evidence>
<evidence type="ECO:0000256" key="3">
    <source>
        <dbReference type="ARBA" id="ARBA00023098"/>
    </source>
</evidence>
<organism evidence="6 7">
    <name type="scientific">Stylonychia lemnae</name>
    <name type="common">Ciliate</name>
    <dbReference type="NCBI Taxonomy" id="5949"/>
    <lineage>
        <taxon>Eukaryota</taxon>
        <taxon>Sar</taxon>
        <taxon>Alveolata</taxon>
        <taxon>Ciliophora</taxon>
        <taxon>Intramacronucleata</taxon>
        <taxon>Spirotrichea</taxon>
        <taxon>Stichotrichia</taxon>
        <taxon>Sporadotrichida</taxon>
        <taxon>Oxytrichidae</taxon>
        <taxon>Stylonychinae</taxon>
        <taxon>Stylonychia</taxon>
    </lineage>
</organism>
<evidence type="ECO:0000256" key="1">
    <source>
        <dbReference type="ARBA" id="ARBA00022801"/>
    </source>
</evidence>
<dbReference type="OMA" id="HYQEAVE"/>
<reference evidence="6 7" key="1">
    <citation type="submission" date="2014-06" db="EMBL/GenBank/DDBJ databases">
        <authorList>
            <person name="Swart Estienne"/>
        </authorList>
    </citation>
    <scope>NUCLEOTIDE SEQUENCE [LARGE SCALE GENOMIC DNA]</scope>
    <source>
        <strain evidence="6 7">130c</strain>
    </source>
</reference>
<dbReference type="AlphaFoldDB" id="A0A078B7S5"/>
<feature type="domain" description="PNPLA" evidence="5">
    <location>
        <begin position="25"/>
        <end position="220"/>
    </location>
</feature>
<name>A0A078B7S5_STYLE</name>
<dbReference type="GO" id="GO:0019369">
    <property type="term" value="P:arachidonate metabolic process"/>
    <property type="evidence" value="ECO:0007669"/>
    <property type="project" value="TreeGrafter"/>
</dbReference>
<dbReference type="GO" id="GO:0016020">
    <property type="term" value="C:membrane"/>
    <property type="evidence" value="ECO:0007669"/>
    <property type="project" value="TreeGrafter"/>
</dbReference>
<dbReference type="Pfam" id="PF01734">
    <property type="entry name" value="Patatin"/>
    <property type="match status" value="1"/>
</dbReference>
<feature type="active site" description="Nucleophile" evidence="4">
    <location>
        <position position="70"/>
    </location>
</feature>
<dbReference type="InParanoid" id="A0A078B7S5"/>
<dbReference type="SUPFAM" id="SSF52151">
    <property type="entry name" value="FabD/lysophospholipase-like"/>
    <property type="match status" value="1"/>
</dbReference>
<protein>
    <submittedName>
        <fullName evidence="6">Patatin-like phospholipase family protein</fullName>
    </submittedName>
</protein>
<dbReference type="EMBL" id="CCKQ01018463">
    <property type="protein sequence ID" value="CDW90434.1"/>
    <property type="molecule type" value="Genomic_DNA"/>
</dbReference>
<dbReference type="Gene3D" id="3.40.1090.10">
    <property type="entry name" value="Cytosolic phospholipase A2 catalytic domain"/>
    <property type="match status" value="1"/>
</dbReference>
<dbReference type="OrthoDB" id="289657at2759"/>
<dbReference type="PANTHER" id="PTHR24185:SF1">
    <property type="entry name" value="CALCIUM-INDEPENDENT PHOSPHOLIPASE A2-GAMMA"/>
    <property type="match status" value="1"/>
</dbReference>
<dbReference type="GO" id="GO:0047499">
    <property type="term" value="F:calcium-independent phospholipase A2 activity"/>
    <property type="evidence" value="ECO:0007669"/>
    <property type="project" value="TreeGrafter"/>
</dbReference>
<proteinExistence type="predicted"/>
<sequence>MESKLTTSLKSLLSAQRLDKKYVVLSLDGGGVRGLMTVEILVEIEDHLRKSLGNPHLKITDVVDCVIGTSAGGLIACALASGKSANELKVLMPQIIGNTFKNPKSMRKRLREAAYDHKNLESELIEKLGADKVTLGQLKERNPNLRLCITALLYDPNGKAGKFTPVVFDSENEADKNRTLLSVGRATSAAPTYFEGSKMEDGKVYFDGGCFANDPSSWGVILASTKVKLDSIRLVSVGTGYADPEPQQTKPPEEDDEGGFLDSCWNGLSSYVKSTKDYLLTAASFKDNGGDKKGISDWVNAELIGSLIFDVQKQVEEIMKIMKPGMENHFWRLNPKTDKEFKLDNADEDSQRQMSAAVQKYIHQEATQAAIRDLTSTLSQPDDFEAKALKYLMKAANMIEFSLQHRNSENQKRARKAAKLLKVMQTHYQEAVEKVTDDEILKEKAGIETFINLQSNKKKSEVYKTVIRKQLKTDTQNAQENTQ</sequence>
<dbReference type="GO" id="GO:0016042">
    <property type="term" value="P:lipid catabolic process"/>
    <property type="evidence" value="ECO:0007669"/>
    <property type="project" value="UniProtKB-UniRule"/>
</dbReference>
<feature type="short sequence motif" description="DGA/G" evidence="4">
    <location>
        <begin position="207"/>
        <end position="209"/>
    </location>
</feature>
<gene>
    <name evidence="6" type="primary">Contig15439.g16453</name>
    <name evidence="6" type="ORF">STYLEM_19577</name>
</gene>
<evidence type="ECO:0000256" key="4">
    <source>
        <dbReference type="PROSITE-ProRule" id="PRU01161"/>
    </source>
</evidence>
<evidence type="ECO:0000256" key="2">
    <source>
        <dbReference type="ARBA" id="ARBA00022963"/>
    </source>
</evidence>
<keyword evidence="1 4" id="KW-0378">Hydrolase</keyword>
<feature type="active site" description="Proton acceptor" evidence="4">
    <location>
        <position position="207"/>
    </location>
</feature>
<dbReference type="Proteomes" id="UP000039865">
    <property type="component" value="Unassembled WGS sequence"/>
</dbReference>
<accession>A0A078B7S5</accession>
<keyword evidence="7" id="KW-1185">Reference proteome</keyword>
<feature type="short sequence motif" description="GXSXG" evidence="4">
    <location>
        <begin position="68"/>
        <end position="72"/>
    </location>
</feature>
<dbReference type="InterPro" id="IPR016035">
    <property type="entry name" value="Acyl_Trfase/lysoPLipase"/>
</dbReference>
<dbReference type="PANTHER" id="PTHR24185">
    <property type="entry name" value="CALCIUM-INDEPENDENT PHOSPHOLIPASE A2-GAMMA"/>
    <property type="match status" value="1"/>
</dbReference>
<feature type="short sequence motif" description="GXGXXG" evidence="4">
    <location>
        <begin position="29"/>
        <end position="34"/>
    </location>
</feature>
<dbReference type="PROSITE" id="PS51635">
    <property type="entry name" value="PNPLA"/>
    <property type="match status" value="1"/>
</dbReference>
<keyword evidence="3 4" id="KW-0443">Lipid metabolism</keyword>
<dbReference type="InterPro" id="IPR002641">
    <property type="entry name" value="PNPLA_dom"/>
</dbReference>
<dbReference type="CDD" id="cd07199">
    <property type="entry name" value="Pat17_PNPLA8_PNPLA9_like"/>
    <property type="match status" value="1"/>
</dbReference>
<evidence type="ECO:0000313" key="7">
    <source>
        <dbReference type="Proteomes" id="UP000039865"/>
    </source>
</evidence>